<dbReference type="AlphaFoldDB" id="A0A6A6UXK3"/>
<organism evidence="1 2">
    <name type="scientific">Sporormia fimetaria CBS 119925</name>
    <dbReference type="NCBI Taxonomy" id="1340428"/>
    <lineage>
        <taxon>Eukaryota</taxon>
        <taxon>Fungi</taxon>
        <taxon>Dikarya</taxon>
        <taxon>Ascomycota</taxon>
        <taxon>Pezizomycotina</taxon>
        <taxon>Dothideomycetes</taxon>
        <taxon>Pleosporomycetidae</taxon>
        <taxon>Pleosporales</taxon>
        <taxon>Sporormiaceae</taxon>
        <taxon>Sporormia</taxon>
    </lineage>
</organism>
<gene>
    <name evidence="1" type="ORF">M011DRAFT_472858</name>
</gene>
<dbReference type="Proteomes" id="UP000799440">
    <property type="component" value="Unassembled WGS sequence"/>
</dbReference>
<evidence type="ECO:0000313" key="1">
    <source>
        <dbReference type="EMBL" id="KAF2741717.1"/>
    </source>
</evidence>
<dbReference type="OrthoDB" id="3468131at2759"/>
<dbReference type="EMBL" id="MU006629">
    <property type="protein sequence ID" value="KAF2741717.1"/>
    <property type="molecule type" value="Genomic_DNA"/>
</dbReference>
<accession>A0A6A6UXK3</accession>
<reference evidence="1" key="1">
    <citation type="journal article" date="2020" name="Stud. Mycol.">
        <title>101 Dothideomycetes genomes: a test case for predicting lifestyles and emergence of pathogens.</title>
        <authorList>
            <person name="Haridas S."/>
            <person name="Albert R."/>
            <person name="Binder M."/>
            <person name="Bloem J."/>
            <person name="Labutti K."/>
            <person name="Salamov A."/>
            <person name="Andreopoulos B."/>
            <person name="Baker S."/>
            <person name="Barry K."/>
            <person name="Bills G."/>
            <person name="Bluhm B."/>
            <person name="Cannon C."/>
            <person name="Castanera R."/>
            <person name="Culley D."/>
            <person name="Daum C."/>
            <person name="Ezra D."/>
            <person name="Gonzalez J."/>
            <person name="Henrissat B."/>
            <person name="Kuo A."/>
            <person name="Liang C."/>
            <person name="Lipzen A."/>
            <person name="Lutzoni F."/>
            <person name="Magnuson J."/>
            <person name="Mondo S."/>
            <person name="Nolan M."/>
            <person name="Ohm R."/>
            <person name="Pangilinan J."/>
            <person name="Park H.-J."/>
            <person name="Ramirez L."/>
            <person name="Alfaro M."/>
            <person name="Sun H."/>
            <person name="Tritt A."/>
            <person name="Yoshinaga Y."/>
            <person name="Zwiers L.-H."/>
            <person name="Turgeon B."/>
            <person name="Goodwin S."/>
            <person name="Spatafora J."/>
            <person name="Crous P."/>
            <person name="Grigoriev I."/>
        </authorList>
    </citation>
    <scope>NUCLEOTIDE SEQUENCE</scope>
    <source>
        <strain evidence="1">CBS 119925</strain>
    </source>
</reference>
<proteinExistence type="predicted"/>
<protein>
    <submittedName>
        <fullName evidence="1">Uncharacterized protein</fullName>
    </submittedName>
</protein>
<keyword evidence="2" id="KW-1185">Reference proteome</keyword>
<name>A0A6A6UXK3_9PLEO</name>
<sequence>MARSPSEKALLREKAEELVSEKENVQLASEETTGANNFAFEKSPKVCGVVVDKGSERGFVQVSGGGKDTTRVATGEGAGFVFVAILEGQTCMLYGEPTVLYICPRPE</sequence>
<evidence type="ECO:0000313" key="2">
    <source>
        <dbReference type="Proteomes" id="UP000799440"/>
    </source>
</evidence>